<dbReference type="EMBL" id="JAUEPS010000423">
    <property type="protein sequence ID" value="KAK0431306.1"/>
    <property type="molecule type" value="Genomic_DNA"/>
</dbReference>
<dbReference type="GeneID" id="85354257"/>
<sequence>MVMDPSATQVFQVLAGRRRAERACRDAEEHLARIRGQVDHLWAQVNLMWCKVEEELTCHVCFHKLWRAVTYTLSSHPLSCTYEWFQWERAFKENLAYTCIRCHAHIQQAPIHAFTVENAMHELPRLDEDDRQLAEDMAREAGYIDEDSWIVFFP</sequence>
<name>A0AA39IX27_ARMTA</name>
<gene>
    <name evidence="1" type="ORF">EV420DRAFT_1490883</name>
</gene>
<accession>A0AA39IX27</accession>
<organism evidence="1 2">
    <name type="scientific">Armillaria tabescens</name>
    <name type="common">Ringless honey mushroom</name>
    <name type="synonym">Agaricus tabescens</name>
    <dbReference type="NCBI Taxonomy" id="1929756"/>
    <lineage>
        <taxon>Eukaryota</taxon>
        <taxon>Fungi</taxon>
        <taxon>Dikarya</taxon>
        <taxon>Basidiomycota</taxon>
        <taxon>Agaricomycotina</taxon>
        <taxon>Agaricomycetes</taxon>
        <taxon>Agaricomycetidae</taxon>
        <taxon>Agaricales</taxon>
        <taxon>Marasmiineae</taxon>
        <taxon>Physalacriaceae</taxon>
        <taxon>Desarmillaria</taxon>
    </lineage>
</organism>
<evidence type="ECO:0000313" key="2">
    <source>
        <dbReference type="Proteomes" id="UP001175211"/>
    </source>
</evidence>
<dbReference type="RefSeq" id="XP_060321301.1">
    <property type="nucleotide sequence ID" value="XM_060470709.1"/>
</dbReference>
<dbReference type="AlphaFoldDB" id="A0AA39IX27"/>
<comment type="caution">
    <text evidence="1">The sequence shown here is derived from an EMBL/GenBank/DDBJ whole genome shotgun (WGS) entry which is preliminary data.</text>
</comment>
<dbReference type="Gene3D" id="3.30.40.10">
    <property type="entry name" value="Zinc/RING finger domain, C3HC4 (zinc finger)"/>
    <property type="match status" value="1"/>
</dbReference>
<protein>
    <submittedName>
        <fullName evidence="1">Uncharacterized protein</fullName>
    </submittedName>
</protein>
<proteinExistence type="predicted"/>
<dbReference type="InterPro" id="IPR013083">
    <property type="entry name" value="Znf_RING/FYVE/PHD"/>
</dbReference>
<keyword evidence="2" id="KW-1185">Reference proteome</keyword>
<dbReference type="Proteomes" id="UP001175211">
    <property type="component" value="Unassembled WGS sequence"/>
</dbReference>
<reference evidence="1" key="1">
    <citation type="submission" date="2023-06" db="EMBL/GenBank/DDBJ databases">
        <authorList>
            <consortium name="Lawrence Berkeley National Laboratory"/>
            <person name="Ahrendt S."/>
            <person name="Sahu N."/>
            <person name="Indic B."/>
            <person name="Wong-Bajracharya J."/>
            <person name="Merenyi Z."/>
            <person name="Ke H.-M."/>
            <person name="Monk M."/>
            <person name="Kocsube S."/>
            <person name="Drula E."/>
            <person name="Lipzen A."/>
            <person name="Balint B."/>
            <person name="Henrissat B."/>
            <person name="Andreopoulos B."/>
            <person name="Martin F.M."/>
            <person name="Harder C.B."/>
            <person name="Rigling D."/>
            <person name="Ford K.L."/>
            <person name="Foster G.D."/>
            <person name="Pangilinan J."/>
            <person name="Papanicolaou A."/>
            <person name="Barry K."/>
            <person name="LaButti K."/>
            <person name="Viragh M."/>
            <person name="Koriabine M."/>
            <person name="Yan M."/>
            <person name="Riley R."/>
            <person name="Champramary S."/>
            <person name="Plett K.L."/>
            <person name="Tsai I.J."/>
            <person name="Slot J."/>
            <person name="Sipos G."/>
            <person name="Plett J."/>
            <person name="Nagy L.G."/>
            <person name="Grigoriev I.V."/>
        </authorList>
    </citation>
    <scope>NUCLEOTIDE SEQUENCE</scope>
    <source>
        <strain evidence="1">CCBAS 213</strain>
    </source>
</reference>
<evidence type="ECO:0000313" key="1">
    <source>
        <dbReference type="EMBL" id="KAK0431306.1"/>
    </source>
</evidence>